<reference evidence="1 2" key="1">
    <citation type="submission" date="2024-06" db="EMBL/GenBank/DDBJ databases">
        <title>Sorghum-associated microbial communities from plants grown in Nebraska, USA.</title>
        <authorList>
            <person name="Schachtman D."/>
        </authorList>
    </citation>
    <scope>NUCLEOTIDE SEQUENCE [LARGE SCALE GENOMIC DNA]</scope>
    <source>
        <strain evidence="1 2">1757</strain>
    </source>
</reference>
<accession>A0ABV2Q1Z6</accession>
<gene>
    <name evidence="1" type="ORF">ABIE04_003377</name>
</gene>
<name>A0ABV2Q1Z6_9GAMM</name>
<keyword evidence="2" id="KW-1185">Reference proteome</keyword>
<organism evidence="1 2">
    <name type="scientific">Rhodanobacter soli</name>
    <dbReference type="NCBI Taxonomy" id="590609"/>
    <lineage>
        <taxon>Bacteria</taxon>
        <taxon>Pseudomonadati</taxon>
        <taxon>Pseudomonadota</taxon>
        <taxon>Gammaproteobacteria</taxon>
        <taxon>Lysobacterales</taxon>
        <taxon>Rhodanobacteraceae</taxon>
        <taxon>Rhodanobacter</taxon>
    </lineage>
</organism>
<evidence type="ECO:0000313" key="2">
    <source>
        <dbReference type="Proteomes" id="UP001549251"/>
    </source>
</evidence>
<protein>
    <submittedName>
        <fullName evidence="1">Uncharacterized protein</fullName>
    </submittedName>
</protein>
<dbReference type="Proteomes" id="UP001549251">
    <property type="component" value="Unassembled WGS sequence"/>
</dbReference>
<dbReference type="EMBL" id="JBEPSD010000004">
    <property type="protein sequence ID" value="MET4570995.1"/>
    <property type="molecule type" value="Genomic_DNA"/>
</dbReference>
<evidence type="ECO:0000313" key="1">
    <source>
        <dbReference type="EMBL" id="MET4570995.1"/>
    </source>
</evidence>
<comment type="caution">
    <text evidence="1">The sequence shown here is derived from an EMBL/GenBank/DDBJ whole genome shotgun (WGS) entry which is preliminary data.</text>
</comment>
<sequence>MNTYNPYEAPKADIAAPVAGGDALKREALSLGAG</sequence>
<proteinExistence type="predicted"/>